<dbReference type="InterPro" id="IPR051532">
    <property type="entry name" value="Ester_Hydrolysis_Enzymes"/>
</dbReference>
<dbReference type="SUPFAM" id="SSF102114">
    <property type="entry name" value="Radical SAM enzymes"/>
    <property type="match status" value="1"/>
</dbReference>
<dbReference type="InterPro" id="IPR007197">
    <property type="entry name" value="rSAM"/>
</dbReference>
<evidence type="ECO:0000259" key="7">
    <source>
        <dbReference type="Pfam" id="PF13472"/>
    </source>
</evidence>
<name>A0A4Q0ZL94_9BACT</name>
<evidence type="ECO:0000313" key="9">
    <source>
        <dbReference type="Proteomes" id="UP000290870"/>
    </source>
</evidence>
<sequence length="524" mass="61348">MNLEKKIVLFGDSIMKDVFPYFEKELQNKYPEKNYEVINAGIASETSRDGLKRIKTILDLKPDIVVIGFGMNDWRPAVESKYGVSKTEYKNNIIEMINLFESNNIRVMLNTITPSFDFEKNEYNLQTKDYSHLVRKIAREKKLKIIDFEVIWKREFPEPKDGLRDYLHPNKLGYELMSKYLTLLVPRKYTTILWQYNGREAKCNYRCPYCYYIGLHNPEDRFTGYMEQWHERFKEAFGNNNLIFYLAFGEPTIGKEFPNILKMIESEPKWQLRITSNASSNLELLANSKLAKEGRLFINTSFHPVETDIETFIKNISYLRDNNIDICVVYVAYPPYLKRLEKDIEIFSKHGFVVHLRRFQGEYKKEIYPWAYSDEQKRFIAKYMDDTTIKYMLNQQDNLGNLVFSGYDFFIVDNAGNVGFDSNAFAPYTKERTIFGNIHTGNFKPLLVPSEYPGKHQGTTDGVSNLLSSGLKQLEGNNTLDFSKQGGVYKNKKGEIIYSNLTKDFTNPKIRKEYNFQPVEDADE</sequence>
<accession>A0A4Q0ZL94</accession>
<dbReference type="OrthoDB" id="9786188at2"/>
<evidence type="ECO:0000256" key="5">
    <source>
        <dbReference type="ARBA" id="ARBA00023014"/>
    </source>
</evidence>
<dbReference type="PANTHER" id="PTHR30383">
    <property type="entry name" value="THIOESTERASE 1/PROTEASE 1/LYSOPHOSPHOLIPASE L1"/>
    <property type="match status" value="1"/>
</dbReference>
<evidence type="ECO:0000256" key="4">
    <source>
        <dbReference type="ARBA" id="ARBA00023004"/>
    </source>
</evidence>
<evidence type="ECO:0000256" key="1">
    <source>
        <dbReference type="ARBA" id="ARBA00001966"/>
    </source>
</evidence>
<dbReference type="EMBL" id="PDJZ01000005">
    <property type="protein sequence ID" value="RXJ84396.1"/>
    <property type="molecule type" value="Genomic_DNA"/>
</dbReference>
<evidence type="ECO:0000259" key="6">
    <source>
        <dbReference type="Pfam" id="PF04055"/>
    </source>
</evidence>
<proteinExistence type="predicted"/>
<keyword evidence="3" id="KW-0479">Metal-binding</keyword>
<dbReference type="GO" id="GO:0051536">
    <property type="term" value="F:iron-sulfur cluster binding"/>
    <property type="evidence" value="ECO:0007669"/>
    <property type="project" value="UniProtKB-KW"/>
</dbReference>
<dbReference type="GO" id="GO:0046872">
    <property type="term" value="F:metal ion binding"/>
    <property type="evidence" value="ECO:0007669"/>
    <property type="project" value="UniProtKB-KW"/>
</dbReference>
<dbReference type="CDD" id="cd01335">
    <property type="entry name" value="Radical_SAM"/>
    <property type="match status" value="1"/>
</dbReference>
<dbReference type="Gene3D" id="3.20.20.70">
    <property type="entry name" value="Aldolase class I"/>
    <property type="match status" value="1"/>
</dbReference>
<dbReference type="InterPro" id="IPR013830">
    <property type="entry name" value="SGNH_hydro"/>
</dbReference>
<dbReference type="InterPro" id="IPR013785">
    <property type="entry name" value="Aldolase_TIM"/>
</dbReference>
<dbReference type="RefSeq" id="WP_128986352.1">
    <property type="nucleotide sequence ID" value="NZ_PDJZ01000005.1"/>
</dbReference>
<dbReference type="InterPro" id="IPR058240">
    <property type="entry name" value="rSAM_sf"/>
</dbReference>
<dbReference type="SUPFAM" id="SSF52266">
    <property type="entry name" value="SGNH hydrolase"/>
    <property type="match status" value="1"/>
</dbReference>
<keyword evidence="2" id="KW-0949">S-adenosyl-L-methionine</keyword>
<feature type="domain" description="SGNH hydrolase-type esterase" evidence="7">
    <location>
        <begin position="10"/>
        <end position="176"/>
    </location>
</feature>
<keyword evidence="5" id="KW-0411">Iron-sulfur</keyword>
<dbReference type="Proteomes" id="UP000290870">
    <property type="component" value="Unassembled WGS sequence"/>
</dbReference>
<evidence type="ECO:0000256" key="3">
    <source>
        <dbReference type="ARBA" id="ARBA00022723"/>
    </source>
</evidence>
<dbReference type="Pfam" id="PF13472">
    <property type="entry name" value="Lipase_GDSL_2"/>
    <property type="match status" value="1"/>
</dbReference>
<feature type="domain" description="Radical SAM core" evidence="6">
    <location>
        <begin position="202"/>
        <end position="334"/>
    </location>
</feature>
<gene>
    <name evidence="8" type="ORF">CRU90_05870</name>
</gene>
<dbReference type="SFLD" id="SFLDS00029">
    <property type="entry name" value="Radical_SAM"/>
    <property type="match status" value="1"/>
</dbReference>
<evidence type="ECO:0000256" key="2">
    <source>
        <dbReference type="ARBA" id="ARBA00022691"/>
    </source>
</evidence>
<comment type="caution">
    <text evidence="8">The sequence shown here is derived from an EMBL/GenBank/DDBJ whole genome shotgun (WGS) entry which is preliminary data.</text>
</comment>
<keyword evidence="4" id="KW-0408">Iron</keyword>
<dbReference type="InterPro" id="IPR036514">
    <property type="entry name" value="SGNH_hydro_sf"/>
</dbReference>
<organism evidence="8 9">
    <name type="scientific">Arcobacter cloacae</name>
    <dbReference type="NCBI Taxonomy" id="1054034"/>
    <lineage>
        <taxon>Bacteria</taxon>
        <taxon>Pseudomonadati</taxon>
        <taxon>Campylobacterota</taxon>
        <taxon>Epsilonproteobacteria</taxon>
        <taxon>Campylobacterales</taxon>
        <taxon>Arcobacteraceae</taxon>
        <taxon>Arcobacter</taxon>
    </lineage>
</organism>
<dbReference type="AlphaFoldDB" id="A0A4Q0ZL94"/>
<dbReference type="Pfam" id="PF04055">
    <property type="entry name" value="Radical_SAM"/>
    <property type="match status" value="1"/>
</dbReference>
<comment type="cofactor">
    <cofactor evidence="1">
        <name>[4Fe-4S] cluster</name>
        <dbReference type="ChEBI" id="CHEBI:49883"/>
    </cofactor>
</comment>
<reference evidence="8 9" key="1">
    <citation type="submission" date="2017-10" db="EMBL/GenBank/DDBJ databases">
        <title>Genomics of the genus Arcobacter.</title>
        <authorList>
            <person name="Perez-Cataluna A."/>
            <person name="Figueras M.J."/>
        </authorList>
    </citation>
    <scope>NUCLEOTIDE SEQUENCE [LARGE SCALE GENOMIC DNA]</scope>
    <source>
        <strain evidence="8 9">F26</strain>
    </source>
</reference>
<dbReference type="Gene3D" id="3.40.50.1110">
    <property type="entry name" value="SGNH hydrolase"/>
    <property type="match status" value="1"/>
</dbReference>
<evidence type="ECO:0000313" key="8">
    <source>
        <dbReference type="EMBL" id="RXJ84396.1"/>
    </source>
</evidence>
<protein>
    <submittedName>
        <fullName evidence="8">Uncharacterized protein</fullName>
    </submittedName>
</protein>
<dbReference type="PANTHER" id="PTHR30383:SF5">
    <property type="entry name" value="SGNH HYDROLASE-TYPE ESTERASE DOMAIN-CONTAINING PROTEIN"/>
    <property type="match status" value="1"/>
</dbReference>
<dbReference type="GO" id="GO:0004622">
    <property type="term" value="F:phosphatidylcholine lysophospholipase activity"/>
    <property type="evidence" value="ECO:0007669"/>
    <property type="project" value="TreeGrafter"/>
</dbReference>